<accession>A0A4S8LSK9</accession>
<feature type="region of interest" description="Disordered" evidence="1">
    <location>
        <begin position="239"/>
        <end position="279"/>
    </location>
</feature>
<reference evidence="2 3" key="1">
    <citation type="journal article" date="2019" name="Nat. Ecol. Evol.">
        <title>Megaphylogeny resolves global patterns of mushroom evolution.</title>
        <authorList>
            <person name="Varga T."/>
            <person name="Krizsan K."/>
            <person name="Foldi C."/>
            <person name="Dima B."/>
            <person name="Sanchez-Garcia M."/>
            <person name="Sanchez-Ramirez S."/>
            <person name="Szollosi G.J."/>
            <person name="Szarkandi J.G."/>
            <person name="Papp V."/>
            <person name="Albert L."/>
            <person name="Andreopoulos W."/>
            <person name="Angelini C."/>
            <person name="Antonin V."/>
            <person name="Barry K.W."/>
            <person name="Bougher N.L."/>
            <person name="Buchanan P."/>
            <person name="Buyck B."/>
            <person name="Bense V."/>
            <person name="Catcheside P."/>
            <person name="Chovatia M."/>
            <person name="Cooper J."/>
            <person name="Damon W."/>
            <person name="Desjardin D."/>
            <person name="Finy P."/>
            <person name="Geml J."/>
            <person name="Haridas S."/>
            <person name="Hughes K."/>
            <person name="Justo A."/>
            <person name="Karasinski D."/>
            <person name="Kautmanova I."/>
            <person name="Kiss B."/>
            <person name="Kocsube S."/>
            <person name="Kotiranta H."/>
            <person name="LaButti K.M."/>
            <person name="Lechner B.E."/>
            <person name="Liimatainen K."/>
            <person name="Lipzen A."/>
            <person name="Lukacs Z."/>
            <person name="Mihaltcheva S."/>
            <person name="Morgado L.N."/>
            <person name="Niskanen T."/>
            <person name="Noordeloos M.E."/>
            <person name="Ohm R.A."/>
            <person name="Ortiz-Santana B."/>
            <person name="Ovrebo C."/>
            <person name="Racz N."/>
            <person name="Riley R."/>
            <person name="Savchenko A."/>
            <person name="Shiryaev A."/>
            <person name="Soop K."/>
            <person name="Spirin V."/>
            <person name="Szebenyi C."/>
            <person name="Tomsovsky M."/>
            <person name="Tulloss R.E."/>
            <person name="Uehling J."/>
            <person name="Grigoriev I.V."/>
            <person name="Vagvolgyi C."/>
            <person name="Papp T."/>
            <person name="Martin F.M."/>
            <person name="Miettinen O."/>
            <person name="Hibbett D.S."/>
            <person name="Nagy L.G."/>
        </authorList>
    </citation>
    <scope>NUCLEOTIDE SEQUENCE [LARGE SCALE GENOMIC DNA]</scope>
    <source>
        <strain evidence="2 3">CBS 962.96</strain>
    </source>
</reference>
<proteinExistence type="predicted"/>
<keyword evidence="3" id="KW-1185">Reference proteome</keyword>
<dbReference type="EMBL" id="ML179277">
    <property type="protein sequence ID" value="THU92486.1"/>
    <property type="molecule type" value="Genomic_DNA"/>
</dbReference>
<dbReference type="Proteomes" id="UP000297245">
    <property type="component" value="Unassembled WGS sequence"/>
</dbReference>
<feature type="compositionally biased region" description="Pro residues" evidence="1">
    <location>
        <begin position="245"/>
        <end position="257"/>
    </location>
</feature>
<protein>
    <submittedName>
        <fullName evidence="2">Uncharacterized protein</fullName>
    </submittedName>
</protein>
<organism evidence="2 3">
    <name type="scientific">Dendrothele bispora (strain CBS 962.96)</name>
    <dbReference type="NCBI Taxonomy" id="1314807"/>
    <lineage>
        <taxon>Eukaryota</taxon>
        <taxon>Fungi</taxon>
        <taxon>Dikarya</taxon>
        <taxon>Basidiomycota</taxon>
        <taxon>Agaricomycotina</taxon>
        <taxon>Agaricomycetes</taxon>
        <taxon>Agaricomycetidae</taxon>
        <taxon>Agaricales</taxon>
        <taxon>Agaricales incertae sedis</taxon>
        <taxon>Dendrothele</taxon>
    </lineage>
</organism>
<evidence type="ECO:0000313" key="3">
    <source>
        <dbReference type="Proteomes" id="UP000297245"/>
    </source>
</evidence>
<sequence>MDLVYPTVSESSPSLLDRTKPVSPVADPASQDLAESKLVPLGDDSSLANRVCGLQAELEIVNGQVLALTELNDSLESDLKALRVTHVGINSVIRNQQADMRTMALAGTRLIRGHPGRVSDVIHQYFSITGGALASLSLTLEHGSRAEIRDVVRRVTLAFNALRSKFDHVADSSRAITGSFSETDPIMSLMRRYLQHEVPTLERALIGRPFSRLEEIPLPLGVEPLMLAGSVVTGRGDVVNVPEVPTAPPNTPSTPRPQDPRKRPVSGVESLPDRPGPSKRFRKVRNIVFRIYRIDSDP</sequence>
<gene>
    <name evidence="2" type="ORF">K435DRAFT_862396</name>
</gene>
<evidence type="ECO:0000256" key="1">
    <source>
        <dbReference type="SAM" id="MobiDB-lite"/>
    </source>
</evidence>
<evidence type="ECO:0000313" key="2">
    <source>
        <dbReference type="EMBL" id="THU92486.1"/>
    </source>
</evidence>
<dbReference type="AlphaFoldDB" id="A0A4S8LSK9"/>
<name>A0A4S8LSK9_DENBC</name>
<feature type="region of interest" description="Disordered" evidence="1">
    <location>
        <begin position="1"/>
        <end position="29"/>
    </location>
</feature>